<evidence type="ECO:0000259" key="5">
    <source>
        <dbReference type="Pfam" id="PF08479"/>
    </source>
</evidence>
<keyword evidence="3" id="KW-0998">Cell outer membrane</keyword>
<dbReference type="Pfam" id="PF17287">
    <property type="entry name" value="POTRA_3"/>
    <property type="match status" value="1"/>
</dbReference>
<keyword evidence="1" id="KW-1134">Transmembrane beta strand</keyword>
<dbReference type="PANTHER" id="PTHR34597:SF3">
    <property type="entry name" value="OUTER MEMBRANE TRANSPORTER CDIB"/>
    <property type="match status" value="1"/>
</dbReference>
<dbReference type="InterPro" id="IPR051544">
    <property type="entry name" value="TPS_OM_transporter"/>
</dbReference>
<keyword evidence="1" id="KW-0472">Membrane</keyword>
<feature type="domain" description="Haemolysin activator HlyB C-terminal" evidence="4">
    <location>
        <begin position="208"/>
        <end position="519"/>
    </location>
</feature>
<evidence type="ECO:0008006" key="9">
    <source>
        <dbReference type="Google" id="ProtNLM"/>
    </source>
</evidence>
<feature type="domain" description="Polypeptide-transport-associated ShlB-type" evidence="5">
    <location>
        <begin position="92"/>
        <end position="148"/>
    </location>
</feature>
<proteinExistence type="predicted"/>
<evidence type="ECO:0000259" key="6">
    <source>
        <dbReference type="Pfam" id="PF17287"/>
    </source>
</evidence>
<dbReference type="AlphaFoldDB" id="A0A837J7B2"/>
<dbReference type="Gene3D" id="2.40.160.50">
    <property type="entry name" value="membrane protein fhac: a member of the omp85/tpsb transporter family"/>
    <property type="match status" value="1"/>
</dbReference>
<gene>
    <name evidence="7" type="ORF">AF76_01025</name>
</gene>
<dbReference type="InterPro" id="IPR035251">
    <property type="entry name" value="ShlB_POTRA"/>
</dbReference>
<evidence type="ECO:0000313" key="7">
    <source>
        <dbReference type="EMBL" id="KLE02650.1"/>
    </source>
</evidence>
<dbReference type="GO" id="GO:0098046">
    <property type="term" value="C:type V protein secretion system complex"/>
    <property type="evidence" value="ECO:0007669"/>
    <property type="project" value="TreeGrafter"/>
</dbReference>
<reference evidence="7 8" key="1">
    <citation type="submission" date="2014-01" db="EMBL/GenBank/DDBJ databases">
        <title>Development of a Comparative Genomic Fingerprinting Assay for High Resolution Genotyping of Arcobacter butzleri.</title>
        <authorList>
            <person name="Webb A.L."/>
            <person name="Inglis G.D."/>
            <person name="Kruczkiewicz P."/>
            <person name="Selinger L.B."/>
            <person name="Taboada E.N."/>
        </authorList>
    </citation>
    <scope>NUCLEOTIDE SEQUENCE [LARGE SCALE GENOMIC DNA]</scope>
    <source>
        <strain evidence="7 8">L351</strain>
    </source>
</reference>
<evidence type="ECO:0000313" key="8">
    <source>
        <dbReference type="Proteomes" id="UP000035526"/>
    </source>
</evidence>
<dbReference type="InterPro" id="IPR013686">
    <property type="entry name" value="Polypept-transport_assoc_ShlB"/>
</dbReference>
<evidence type="ECO:0000256" key="1">
    <source>
        <dbReference type="ARBA" id="ARBA00022452"/>
    </source>
</evidence>
<dbReference type="GO" id="GO:0046819">
    <property type="term" value="P:protein secretion by the type V secretion system"/>
    <property type="evidence" value="ECO:0007669"/>
    <property type="project" value="TreeGrafter"/>
</dbReference>
<dbReference type="InterPro" id="IPR005565">
    <property type="entry name" value="Hemolysn_activator_HlyB_C"/>
</dbReference>
<dbReference type="Gene3D" id="3.10.20.310">
    <property type="entry name" value="membrane protein fhac"/>
    <property type="match status" value="1"/>
</dbReference>
<dbReference type="RefSeq" id="WP_046991054.1">
    <property type="nucleotide sequence ID" value="NZ_JAIS01000014.1"/>
</dbReference>
<name>A0A837J7B2_9BACT</name>
<protein>
    <recommendedName>
        <fullName evidence="9">Hemolysin activation/secretion protein</fullName>
    </recommendedName>
</protein>
<sequence length="556" mass="64214">MKNKAFLYITFVILILQNNLYAEKSNLLNQVNKELDRQQRDDLKKDNLHMFKPKTTLELPNIEESKKIEVNNSCIYIKQTILNINLKILPPNDLYERLENKCVNINDIQLLLSDINKFYQKEGLITTRAYVPQQNIKSGILQITIIAGVLSDYKYSDGSKIDNRIKSAFPINIGEVINLRDLEQGVDNFNLPSSQQGKIELVPAQNQGESFVVMQQNNNKPWKINLTTDNSGYESTGKYKGYVGITYDNLINFNDTLNLSFNQNIDDDKNKKRTKSENIYYTIPYENWLFSYAYYHHKYHRIIQGINEQYYVDGYSNVNSFEINRLLYRDQTARVKLFTNLSLKESRNYIEDFEIETQRRDLTILDIGISGDDSISNATIYYTFGTKFGLNIFGAMDDIPGVAVSKSKTYHTKFSSQLPLFENKFYFYTTLGAQYSPHELAGSEQFGVGGRYDVRGFHEDSLYGNSGAYLRNEIETALQNYNFFKIKYFIGLDAGMVKDSKTMTWSSNKIVGASIGTRFAITDYLNADLTFSKALERPDEFEASKNQIYFNINIEF</sequence>
<dbReference type="PANTHER" id="PTHR34597">
    <property type="entry name" value="SLR1661 PROTEIN"/>
    <property type="match status" value="1"/>
</dbReference>
<dbReference type="Pfam" id="PF08479">
    <property type="entry name" value="POTRA_2"/>
    <property type="match status" value="1"/>
</dbReference>
<dbReference type="GO" id="GO:0008320">
    <property type="term" value="F:protein transmembrane transporter activity"/>
    <property type="evidence" value="ECO:0007669"/>
    <property type="project" value="TreeGrafter"/>
</dbReference>
<comment type="caution">
    <text evidence="7">The sequence shown here is derived from an EMBL/GenBank/DDBJ whole genome shotgun (WGS) entry which is preliminary data.</text>
</comment>
<dbReference type="EMBL" id="JAIS01000014">
    <property type="protein sequence ID" value="KLE02650.1"/>
    <property type="molecule type" value="Genomic_DNA"/>
</dbReference>
<dbReference type="Proteomes" id="UP000035526">
    <property type="component" value="Unassembled WGS sequence"/>
</dbReference>
<dbReference type="Pfam" id="PF03865">
    <property type="entry name" value="ShlB"/>
    <property type="match status" value="1"/>
</dbReference>
<evidence type="ECO:0000256" key="3">
    <source>
        <dbReference type="ARBA" id="ARBA00023237"/>
    </source>
</evidence>
<accession>A0A837J7B2</accession>
<dbReference type="InterPro" id="IPR027282">
    <property type="entry name" value="TPS"/>
</dbReference>
<dbReference type="PIRSF" id="PIRSF029745">
    <property type="entry name" value="FhaC"/>
    <property type="match status" value="1"/>
</dbReference>
<keyword evidence="2" id="KW-0812">Transmembrane</keyword>
<evidence type="ECO:0000256" key="2">
    <source>
        <dbReference type="ARBA" id="ARBA00022692"/>
    </source>
</evidence>
<organism evidence="7 8">
    <name type="scientific">Aliarcobacter butzleri L351</name>
    <dbReference type="NCBI Taxonomy" id="1447259"/>
    <lineage>
        <taxon>Bacteria</taxon>
        <taxon>Pseudomonadati</taxon>
        <taxon>Campylobacterota</taxon>
        <taxon>Epsilonproteobacteria</taxon>
        <taxon>Campylobacterales</taxon>
        <taxon>Arcobacteraceae</taxon>
        <taxon>Aliarcobacter</taxon>
    </lineage>
</organism>
<evidence type="ECO:0000259" key="4">
    <source>
        <dbReference type="Pfam" id="PF03865"/>
    </source>
</evidence>
<feature type="domain" description="ShlB POTRA" evidence="6">
    <location>
        <begin position="160"/>
        <end position="203"/>
    </location>
</feature>